<reference evidence="1" key="1">
    <citation type="submission" date="2018-02" db="EMBL/GenBank/DDBJ databases">
        <authorList>
            <person name="Cohen D.B."/>
            <person name="Kent A.D."/>
        </authorList>
    </citation>
    <scope>NUCLEOTIDE SEQUENCE</scope>
</reference>
<protein>
    <submittedName>
        <fullName evidence="1">Uncharacterized protein</fullName>
    </submittedName>
</protein>
<accession>A0A2N9GHA0</accession>
<organism evidence="1">
    <name type="scientific">Fagus sylvatica</name>
    <name type="common">Beechnut</name>
    <dbReference type="NCBI Taxonomy" id="28930"/>
    <lineage>
        <taxon>Eukaryota</taxon>
        <taxon>Viridiplantae</taxon>
        <taxon>Streptophyta</taxon>
        <taxon>Embryophyta</taxon>
        <taxon>Tracheophyta</taxon>
        <taxon>Spermatophyta</taxon>
        <taxon>Magnoliopsida</taxon>
        <taxon>eudicotyledons</taxon>
        <taxon>Gunneridae</taxon>
        <taxon>Pentapetalae</taxon>
        <taxon>rosids</taxon>
        <taxon>fabids</taxon>
        <taxon>Fagales</taxon>
        <taxon>Fagaceae</taxon>
        <taxon>Fagus</taxon>
    </lineage>
</organism>
<name>A0A2N9GHA0_FAGSY</name>
<dbReference type="AlphaFoldDB" id="A0A2N9GHA0"/>
<gene>
    <name evidence="1" type="ORF">FSB_LOCUS26406</name>
</gene>
<evidence type="ECO:0000313" key="1">
    <source>
        <dbReference type="EMBL" id="SPC98524.1"/>
    </source>
</evidence>
<sequence length="34" mass="3194">MEPWVVALGFGYSGLIHGGGGGGGGGGGWEGFGL</sequence>
<proteinExistence type="predicted"/>
<dbReference type="EMBL" id="OIVN01001879">
    <property type="protein sequence ID" value="SPC98524.1"/>
    <property type="molecule type" value="Genomic_DNA"/>
</dbReference>